<evidence type="ECO:0000256" key="1">
    <source>
        <dbReference type="RuleBase" id="RU366034"/>
    </source>
</evidence>
<dbReference type="SFLD" id="SFLDS00005">
    <property type="entry name" value="Isoprenoid_Synthase_Type_I"/>
    <property type="match status" value="1"/>
</dbReference>
<dbReference type="Gene3D" id="1.10.600.10">
    <property type="entry name" value="Farnesyl Diphosphate Synthase"/>
    <property type="match status" value="1"/>
</dbReference>
<keyword evidence="1" id="KW-0456">Lyase</keyword>
<dbReference type="EMBL" id="JACHIO010000030">
    <property type="protein sequence ID" value="MBB5066596.1"/>
    <property type="molecule type" value="Genomic_DNA"/>
</dbReference>
<dbReference type="InterPro" id="IPR008949">
    <property type="entry name" value="Isoprenoid_synthase_dom_sf"/>
</dbReference>
<dbReference type="SUPFAM" id="SSF48576">
    <property type="entry name" value="Terpenoid synthases"/>
    <property type="match status" value="1"/>
</dbReference>
<reference evidence="2 3" key="1">
    <citation type="submission" date="2020-08" db="EMBL/GenBank/DDBJ databases">
        <title>Genomic Encyclopedia of Type Strains, Phase IV (KMG-V): Genome sequencing to study the core and pangenomes of soil and plant-associated prokaryotes.</title>
        <authorList>
            <person name="Whitman W."/>
        </authorList>
    </citation>
    <scope>NUCLEOTIDE SEQUENCE [LARGE SCALE GENOMIC DNA]</scope>
    <source>
        <strain evidence="2 3">X5P3</strain>
    </source>
</reference>
<dbReference type="InterPro" id="IPR034686">
    <property type="entry name" value="Terpene_cyclase-like_2"/>
</dbReference>
<dbReference type="PANTHER" id="PTHR35201:SF4">
    <property type="entry name" value="BETA-PINACENE SYNTHASE-RELATED"/>
    <property type="match status" value="1"/>
</dbReference>
<comment type="caution">
    <text evidence="2">The sequence shown here is derived from an EMBL/GenBank/DDBJ whole genome shotgun (WGS) entry which is preliminary data.</text>
</comment>
<accession>A0A7W7ZWJ7</accession>
<dbReference type="PANTHER" id="PTHR35201">
    <property type="entry name" value="TERPENE SYNTHASE"/>
    <property type="match status" value="1"/>
</dbReference>
<dbReference type="EC" id="4.2.3.-" evidence="1"/>
<dbReference type="RefSeq" id="WP_184260466.1">
    <property type="nucleotide sequence ID" value="NZ_JACHIO010000030.1"/>
</dbReference>
<name>A0A7W7ZWJ7_9BACT</name>
<dbReference type="GO" id="GO:0046872">
    <property type="term" value="F:metal ion binding"/>
    <property type="evidence" value="ECO:0007669"/>
    <property type="project" value="UniProtKB-KW"/>
</dbReference>
<comment type="cofactor">
    <cofactor evidence="1">
        <name>Mg(2+)</name>
        <dbReference type="ChEBI" id="CHEBI:18420"/>
    </cofactor>
</comment>
<dbReference type="Proteomes" id="UP000584867">
    <property type="component" value="Unassembled WGS sequence"/>
</dbReference>
<dbReference type="Pfam" id="PF19086">
    <property type="entry name" value="Terpene_syn_C_2"/>
    <property type="match status" value="1"/>
</dbReference>
<comment type="similarity">
    <text evidence="1">Belongs to the terpene synthase family.</text>
</comment>
<dbReference type="AlphaFoldDB" id="A0A7W7ZWJ7"/>
<gene>
    <name evidence="2" type="ORF">HDF15_004977</name>
</gene>
<dbReference type="GO" id="GO:0010333">
    <property type="term" value="F:terpene synthase activity"/>
    <property type="evidence" value="ECO:0007669"/>
    <property type="project" value="InterPro"/>
</dbReference>
<keyword evidence="1" id="KW-0460">Magnesium</keyword>
<proteinExistence type="inferred from homology"/>
<evidence type="ECO:0000313" key="3">
    <source>
        <dbReference type="Proteomes" id="UP000584867"/>
    </source>
</evidence>
<protein>
    <recommendedName>
        <fullName evidence="1">Terpene synthase</fullName>
        <ecNumber evidence="1">4.2.3.-</ecNumber>
    </recommendedName>
</protein>
<keyword evidence="1" id="KW-0479">Metal-binding</keyword>
<organism evidence="2 3">
    <name type="scientific">Granulicella mallensis</name>
    <dbReference type="NCBI Taxonomy" id="940614"/>
    <lineage>
        <taxon>Bacteria</taxon>
        <taxon>Pseudomonadati</taxon>
        <taxon>Acidobacteriota</taxon>
        <taxon>Terriglobia</taxon>
        <taxon>Terriglobales</taxon>
        <taxon>Acidobacteriaceae</taxon>
        <taxon>Granulicella</taxon>
    </lineage>
</organism>
<sequence>MSAELVNELQQIRVPNFEFPWAAACSPFADLVEQEMQGWALEYGLLPNKQYLDRVSRTKYAWLAARCYPRANRELLRTIADYFIWFFLADDLFVDRVETIGPSTIPNLTAMIDVLDFNRLSACPVYGEEAWLDICMRLRKQLSHEHFQRFANGMRMWASTAGLQILNHTQSQSVQVGHYETIRRHTSGMNPCLDLSDIANDGPLLAEEYYRPDVQQLRRHANHVVCWSNDIQSLAVELRQPGQYWNMVGIYAGQGRSLQEGIDYTAKRVCSEIQEFSRLSEVVEKSASPELRGYIAGMKDWMSGYQEWVVSDTQRYSEAFAEQDADDRGLLLA</sequence>
<dbReference type="SFLD" id="SFLDG01020">
    <property type="entry name" value="Terpene_Cyclase_Like_2"/>
    <property type="match status" value="1"/>
</dbReference>
<evidence type="ECO:0000313" key="2">
    <source>
        <dbReference type="EMBL" id="MBB5066596.1"/>
    </source>
</evidence>